<organism evidence="3 4">
    <name type="scientific">Methylobacterium adhaesivum</name>
    <dbReference type="NCBI Taxonomy" id="333297"/>
    <lineage>
        <taxon>Bacteria</taxon>
        <taxon>Pseudomonadati</taxon>
        <taxon>Pseudomonadota</taxon>
        <taxon>Alphaproteobacteria</taxon>
        <taxon>Hyphomicrobiales</taxon>
        <taxon>Methylobacteriaceae</taxon>
        <taxon>Methylobacterium</taxon>
    </lineage>
</organism>
<evidence type="ECO:0000256" key="2">
    <source>
        <dbReference type="RuleBase" id="RU362080"/>
    </source>
</evidence>
<comment type="function">
    <text evidence="2">Antitoxin component of a type II toxin-antitoxin (TA) system.</text>
</comment>
<dbReference type="Proteomes" id="UP001224644">
    <property type="component" value="Unassembled WGS sequence"/>
</dbReference>
<protein>
    <recommendedName>
        <fullName evidence="2">Antitoxin</fullName>
    </recommendedName>
</protein>
<dbReference type="SUPFAM" id="SSF143120">
    <property type="entry name" value="YefM-like"/>
    <property type="match status" value="1"/>
</dbReference>
<dbReference type="InterPro" id="IPR006442">
    <property type="entry name" value="Antitoxin_Phd/YefM"/>
</dbReference>
<proteinExistence type="inferred from homology"/>
<name>A0ABT8BIY0_9HYPH</name>
<dbReference type="InterPro" id="IPR036165">
    <property type="entry name" value="YefM-like_sf"/>
</dbReference>
<comment type="caution">
    <text evidence="3">The sequence shown here is derived from an EMBL/GenBank/DDBJ whole genome shotgun (WGS) entry which is preliminary data.</text>
</comment>
<dbReference type="Pfam" id="PF02604">
    <property type="entry name" value="PhdYeFM_antitox"/>
    <property type="match status" value="1"/>
</dbReference>
<dbReference type="Gene3D" id="3.40.1620.10">
    <property type="entry name" value="YefM-like domain"/>
    <property type="match status" value="1"/>
</dbReference>
<sequence length="85" mass="9340">MTVTTFSSREFDHDAGRARDAAAAGPVFITHDGQPAHVLLSIEAYRRITRQTGNLLDDLGLPLGVEDIEIDFHSSRDLPRPAEIV</sequence>
<dbReference type="EMBL" id="JAUFPX010000012">
    <property type="protein sequence ID" value="MDN3591640.1"/>
    <property type="molecule type" value="Genomic_DNA"/>
</dbReference>
<evidence type="ECO:0000313" key="3">
    <source>
        <dbReference type="EMBL" id="MDN3591640.1"/>
    </source>
</evidence>
<accession>A0ABT8BIY0</accession>
<evidence type="ECO:0000256" key="1">
    <source>
        <dbReference type="ARBA" id="ARBA00009981"/>
    </source>
</evidence>
<comment type="similarity">
    <text evidence="1 2">Belongs to the phD/YefM antitoxin family.</text>
</comment>
<keyword evidence="4" id="KW-1185">Reference proteome</keyword>
<gene>
    <name evidence="3" type="ORF">QWZ12_13625</name>
</gene>
<evidence type="ECO:0000313" key="4">
    <source>
        <dbReference type="Proteomes" id="UP001224644"/>
    </source>
</evidence>
<reference evidence="4" key="1">
    <citation type="journal article" date="2019" name="Int. J. Syst. Evol. Microbiol.">
        <title>The Global Catalogue of Microorganisms (GCM) 10K type strain sequencing project: providing services to taxonomists for standard genome sequencing and annotation.</title>
        <authorList>
            <consortium name="The Broad Institute Genomics Platform"/>
            <consortium name="The Broad Institute Genome Sequencing Center for Infectious Disease"/>
            <person name="Wu L."/>
            <person name="Ma J."/>
        </authorList>
    </citation>
    <scope>NUCLEOTIDE SEQUENCE [LARGE SCALE GENOMIC DNA]</scope>
    <source>
        <strain evidence="4">CECT 7069</strain>
    </source>
</reference>
<dbReference type="RefSeq" id="WP_238225695.1">
    <property type="nucleotide sequence ID" value="NZ_BPQD01000014.1"/>
</dbReference>